<gene>
    <name evidence="1" type="ORF">CDAR_610781</name>
</gene>
<dbReference type="AlphaFoldDB" id="A0AAV4Q5R1"/>
<name>A0AAV4Q5R1_9ARAC</name>
<dbReference type="EMBL" id="BPLQ01003816">
    <property type="protein sequence ID" value="GIY03512.1"/>
    <property type="molecule type" value="Genomic_DNA"/>
</dbReference>
<proteinExistence type="predicted"/>
<evidence type="ECO:0000313" key="1">
    <source>
        <dbReference type="EMBL" id="GIY03512.1"/>
    </source>
</evidence>
<dbReference type="Proteomes" id="UP001054837">
    <property type="component" value="Unassembled WGS sequence"/>
</dbReference>
<protein>
    <submittedName>
        <fullName evidence="1">Uncharacterized protein</fullName>
    </submittedName>
</protein>
<sequence length="88" mass="10195">MSDLEAPQVQPFFQVSGKSGSRSRGICEIRWELGWAEAGMYSKISPAMQTRRYYVFATYFAEFSSVKNISDNLIKIRHKFKKKTFSDN</sequence>
<comment type="caution">
    <text evidence="1">The sequence shown here is derived from an EMBL/GenBank/DDBJ whole genome shotgun (WGS) entry which is preliminary data.</text>
</comment>
<reference evidence="1 2" key="1">
    <citation type="submission" date="2021-06" db="EMBL/GenBank/DDBJ databases">
        <title>Caerostris darwini draft genome.</title>
        <authorList>
            <person name="Kono N."/>
            <person name="Arakawa K."/>
        </authorList>
    </citation>
    <scope>NUCLEOTIDE SEQUENCE [LARGE SCALE GENOMIC DNA]</scope>
</reference>
<keyword evidence="2" id="KW-1185">Reference proteome</keyword>
<accession>A0AAV4Q5R1</accession>
<organism evidence="1 2">
    <name type="scientific">Caerostris darwini</name>
    <dbReference type="NCBI Taxonomy" id="1538125"/>
    <lineage>
        <taxon>Eukaryota</taxon>
        <taxon>Metazoa</taxon>
        <taxon>Ecdysozoa</taxon>
        <taxon>Arthropoda</taxon>
        <taxon>Chelicerata</taxon>
        <taxon>Arachnida</taxon>
        <taxon>Araneae</taxon>
        <taxon>Araneomorphae</taxon>
        <taxon>Entelegynae</taxon>
        <taxon>Araneoidea</taxon>
        <taxon>Araneidae</taxon>
        <taxon>Caerostris</taxon>
    </lineage>
</organism>
<evidence type="ECO:0000313" key="2">
    <source>
        <dbReference type="Proteomes" id="UP001054837"/>
    </source>
</evidence>